<comment type="caution">
    <text evidence="1">The sequence shown here is derived from an EMBL/GenBank/DDBJ whole genome shotgun (WGS) entry which is preliminary data.</text>
</comment>
<evidence type="ECO:0008006" key="3">
    <source>
        <dbReference type="Google" id="ProtNLM"/>
    </source>
</evidence>
<protein>
    <recommendedName>
        <fullName evidence="3">DNA-binding protein</fullName>
    </recommendedName>
</protein>
<accession>A0A8J2YKH7</accession>
<dbReference type="AlphaFoldDB" id="A0A8J2YKH7"/>
<reference evidence="1" key="2">
    <citation type="submission" date="2020-09" db="EMBL/GenBank/DDBJ databases">
        <authorList>
            <person name="Sun Q."/>
            <person name="Zhou Y."/>
        </authorList>
    </citation>
    <scope>NUCLEOTIDE SEQUENCE</scope>
    <source>
        <strain evidence="1">CGMCC 1.15371</strain>
    </source>
</reference>
<organism evidence="1 2">
    <name type="scientific">Pullulanibacillus camelliae</name>
    <dbReference type="NCBI Taxonomy" id="1707096"/>
    <lineage>
        <taxon>Bacteria</taxon>
        <taxon>Bacillati</taxon>
        <taxon>Bacillota</taxon>
        <taxon>Bacilli</taxon>
        <taxon>Bacillales</taxon>
        <taxon>Sporolactobacillaceae</taxon>
        <taxon>Pullulanibacillus</taxon>
    </lineage>
</organism>
<evidence type="ECO:0000313" key="2">
    <source>
        <dbReference type="Proteomes" id="UP000628775"/>
    </source>
</evidence>
<dbReference type="EMBL" id="BMIR01000018">
    <property type="protein sequence ID" value="GGE50548.1"/>
    <property type="molecule type" value="Genomic_DNA"/>
</dbReference>
<dbReference type="RefSeq" id="WP_188696450.1">
    <property type="nucleotide sequence ID" value="NZ_BMIR01000018.1"/>
</dbReference>
<name>A0A8J2YKH7_9BACL</name>
<proteinExistence type="predicted"/>
<evidence type="ECO:0000313" key="1">
    <source>
        <dbReference type="EMBL" id="GGE50548.1"/>
    </source>
</evidence>
<reference evidence="1" key="1">
    <citation type="journal article" date="2014" name="Int. J. Syst. Evol. Microbiol.">
        <title>Complete genome sequence of Corynebacterium casei LMG S-19264T (=DSM 44701T), isolated from a smear-ripened cheese.</title>
        <authorList>
            <consortium name="US DOE Joint Genome Institute (JGI-PGF)"/>
            <person name="Walter F."/>
            <person name="Albersmeier A."/>
            <person name="Kalinowski J."/>
            <person name="Ruckert C."/>
        </authorList>
    </citation>
    <scope>NUCLEOTIDE SEQUENCE</scope>
    <source>
        <strain evidence="1">CGMCC 1.15371</strain>
    </source>
</reference>
<dbReference type="Proteomes" id="UP000628775">
    <property type="component" value="Unassembled WGS sequence"/>
</dbReference>
<sequence>MNKEVLYERIHTMIQSSTKRPKYMALSTVKLADLLGEDVHEVENTIQEFVKEGRLQKSELTEAPHSVVYSLPS</sequence>
<gene>
    <name evidence="1" type="ORF">GCM10011391_31660</name>
</gene>
<keyword evidence="2" id="KW-1185">Reference proteome</keyword>